<accession>A0A4R2L536</accession>
<sequence length="670" mass="71975">MSKIDDGIVSNDSANPHFGQLLAARLSRRTLLGGSLGAAALGFLGIDVPAAAAADAVPAGSTGPAAAGPAAAALLGFTGIAASTEDTVRVPAGYRWQVIARWGDPIGALDAAPGTPAFRTDAGNSAEEQALQVGMHNDGMHYFTLPWDNADAAGASRRGLLVINHEYVDQGLLYPDGMQGWSADKVRKSQHAHGVSVLEIVEQGGEWRIVPQSGYARRITANTPMRIGGPAAGHPLLCTAADPEGRQVLGTFNNCANGYTPWGTYLTCEENFNGYFVAASVDADLKRYGVKDRSDYRWHEHDARFDAGQHPHEPNRFGWVVEIDPYAPDAVPVKRTALGRIKHEGATVTTAADGRVVVYMGDDQAGEYIYKFVSRDAWDATDRLRNRHLLDHGTLYVARFEADGGGRWLPLVHGADGLVADKGFADQGEVLVRTRQAADVLGATRMDRPEWIACHPQSGEVYCSLTNNTGRADARPNDPNPRDKNVHGHIIRWRERGDAAAEAFAWDVFVLAGDPASEVANNQGNVTRVNPANTDVFSAPDGLWVDPRGVLWIETDVSTSRLYHPELNPKSTELRNIGNNQLLAADPASKAIRRFLTGPVGCEITGITMTPDLRTLFVNVQHPGEPLGDSEFNDPAKPMKYSTWPDGPAGGRPRSATVVITRTDGGVIGS</sequence>
<organism evidence="1 2">
    <name type="scientific">Plasticicumulans lactativorans</name>
    <dbReference type="NCBI Taxonomy" id="1133106"/>
    <lineage>
        <taxon>Bacteria</taxon>
        <taxon>Pseudomonadati</taxon>
        <taxon>Pseudomonadota</taxon>
        <taxon>Gammaproteobacteria</taxon>
        <taxon>Candidatus Competibacteraceae</taxon>
        <taxon>Plasticicumulans</taxon>
    </lineage>
</organism>
<dbReference type="InterPro" id="IPR006311">
    <property type="entry name" value="TAT_signal"/>
</dbReference>
<dbReference type="EMBL" id="SLWY01000014">
    <property type="protein sequence ID" value="TCO80367.1"/>
    <property type="molecule type" value="Genomic_DNA"/>
</dbReference>
<dbReference type="AlphaFoldDB" id="A0A4R2L536"/>
<dbReference type="RefSeq" id="WP_132543415.1">
    <property type="nucleotide sequence ID" value="NZ_SLWY01000014.1"/>
</dbReference>
<name>A0A4R2L536_9GAMM</name>
<dbReference type="Pfam" id="PF05787">
    <property type="entry name" value="PhoX"/>
    <property type="match status" value="1"/>
</dbReference>
<evidence type="ECO:0008006" key="3">
    <source>
        <dbReference type="Google" id="ProtNLM"/>
    </source>
</evidence>
<keyword evidence="2" id="KW-1185">Reference proteome</keyword>
<protein>
    <recommendedName>
        <fullName evidence="3">PhoX family phosphatase</fullName>
    </recommendedName>
</protein>
<dbReference type="SUPFAM" id="SSF63829">
    <property type="entry name" value="Calcium-dependent phosphotriesterase"/>
    <property type="match status" value="1"/>
</dbReference>
<dbReference type="PROSITE" id="PS51318">
    <property type="entry name" value="TAT"/>
    <property type="match status" value="1"/>
</dbReference>
<evidence type="ECO:0000313" key="2">
    <source>
        <dbReference type="Proteomes" id="UP000295765"/>
    </source>
</evidence>
<dbReference type="OrthoDB" id="9801383at2"/>
<reference evidence="1 2" key="1">
    <citation type="submission" date="2019-03" db="EMBL/GenBank/DDBJ databases">
        <title>Genomic Encyclopedia of Type Strains, Phase IV (KMG-IV): sequencing the most valuable type-strain genomes for metagenomic binning, comparative biology and taxonomic classification.</title>
        <authorList>
            <person name="Goeker M."/>
        </authorList>
    </citation>
    <scope>NUCLEOTIDE SEQUENCE [LARGE SCALE GENOMIC DNA]</scope>
    <source>
        <strain evidence="1 2">DSM 25287</strain>
    </source>
</reference>
<dbReference type="Proteomes" id="UP000295765">
    <property type="component" value="Unassembled WGS sequence"/>
</dbReference>
<evidence type="ECO:0000313" key="1">
    <source>
        <dbReference type="EMBL" id="TCO80367.1"/>
    </source>
</evidence>
<proteinExistence type="predicted"/>
<comment type="caution">
    <text evidence="1">The sequence shown here is derived from an EMBL/GenBank/DDBJ whole genome shotgun (WGS) entry which is preliminary data.</text>
</comment>
<dbReference type="PANTHER" id="PTHR35399">
    <property type="entry name" value="SLR8030 PROTEIN"/>
    <property type="match status" value="1"/>
</dbReference>
<dbReference type="PANTHER" id="PTHR35399:SF2">
    <property type="entry name" value="DUF839 DOMAIN-CONTAINING PROTEIN"/>
    <property type="match status" value="1"/>
</dbReference>
<gene>
    <name evidence="1" type="ORF">EV699_11411</name>
</gene>
<dbReference type="InterPro" id="IPR008557">
    <property type="entry name" value="PhoX"/>
</dbReference>